<gene>
    <name evidence="1" type="ORF">FJTKL_09420</name>
</gene>
<evidence type="ECO:0000313" key="2">
    <source>
        <dbReference type="Proteomes" id="UP001600888"/>
    </source>
</evidence>
<accession>A0ABR4FCN3</accession>
<dbReference type="PANTHER" id="PTHR37540:SF5">
    <property type="entry name" value="TRANSCRIPTION FACTOR DOMAIN-CONTAINING PROTEIN"/>
    <property type="match status" value="1"/>
</dbReference>
<reference evidence="1 2" key="1">
    <citation type="submission" date="2024-03" db="EMBL/GenBank/DDBJ databases">
        <title>A high-quality draft genome sequence of Diaporthe vaccinii, a causative agent of upright dieback and viscid rot disease in cranberry plants.</title>
        <authorList>
            <person name="Sarrasin M."/>
            <person name="Lang B.F."/>
            <person name="Burger G."/>
        </authorList>
    </citation>
    <scope>NUCLEOTIDE SEQUENCE [LARGE SCALE GENOMIC DNA]</scope>
    <source>
        <strain evidence="1 2">IS7</strain>
    </source>
</reference>
<protein>
    <recommendedName>
        <fullName evidence="3">Tachykinin family protein</fullName>
    </recommendedName>
</protein>
<name>A0ABR4FCN3_9PEZI</name>
<dbReference type="PANTHER" id="PTHR37540">
    <property type="entry name" value="TRANSCRIPTION FACTOR (ACR-2), PUTATIVE-RELATED-RELATED"/>
    <property type="match status" value="1"/>
</dbReference>
<evidence type="ECO:0000313" key="1">
    <source>
        <dbReference type="EMBL" id="KAL2292449.1"/>
    </source>
</evidence>
<proteinExistence type="predicted"/>
<organism evidence="1 2">
    <name type="scientific">Diaporthe vaccinii</name>
    <dbReference type="NCBI Taxonomy" id="105482"/>
    <lineage>
        <taxon>Eukaryota</taxon>
        <taxon>Fungi</taxon>
        <taxon>Dikarya</taxon>
        <taxon>Ascomycota</taxon>
        <taxon>Pezizomycotina</taxon>
        <taxon>Sordariomycetes</taxon>
        <taxon>Sordariomycetidae</taxon>
        <taxon>Diaporthales</taxon>
        <taxon>Diaporthaceae</taxon>
        <taxon>Diaporthe</taxon>
        <taxon>Diaporthe eres species complex</taxon>
    </lineage>
</organism>
<dbReference type="EMBL" id="JBAWTH010000003">
    <property type="protein sequence ID" value="KAL2292449.1"/>
    <property type="molecule type" value="Genomic_DNA"/>
</dbReference>
<comment type="caution">
    <text evidence="1">The sequence shown here is derived from an EMBL/GenBank/DDBJ whole genome shotgun (WGS) entry which is preliminary data.</text>
</comment>
<keyword evidence="2" id="KW-1185">Reference proteome</keyword>
<dbReference type="Proteomes" id="UP001600888">
    <property type="component" value="Unassembled WGS sequence"/>
</dbReference>
<sequence length="482" mass="54202">MYFLAPTDRRILNQIGMTVNKMGSAADLTFVSITGTTLDKVNAKAMRAHTTRANFARRRRRLERDYAEQKESAARFGSLRVGEDGPNTGRGLVVDIQHPIFSHPGLGYRLNRKDAFFIHHLTKAMEKLHLVTDIPESDTAFAVIQSDWARFLPDPTMLDVSLYFARHVYAARRQHRSVQLILDTYKGRAIQSVRERLNHGPDGVTDSVVAAVLILAVLDQGLGNVEAWKIHISGLLQTLAVRSRSSHDESDHWISTAVPRTAMQGLLLLARHDVTVLNTVEKTGMFDTMFSAPAKKAAYLILENAEQVNAMLQTYAPNKQFRCGERSRLNRVIESLDTAIQLDRTSYPREAFLTAIALSIKVFLEIMLQCTKDTEDGPANTAIQLMEVFQRPEQQLPSSLALCSSLESQFWQTMMGIIAAPDDRTKSFFTLRLNRIIVALALTSWHDASVILQRYFWVPSIFSGPGYHIFSEVLHAQGYTDV</sequence>
<evidence type="ECO:0008006" key="3">
    <source>
        <dbReference type="Google" id="ProtNLM"/>
    </source>
</evidence>